<dbReference type="AlphaFoldDB" id="A0A6J3LR27"/>
<proteinExistence type="predicted"/>
<protein>
    <submittedName>
        <fullName evidence="3">Uncharacterized protein</fullName>
    </submittedName>
</protein>
<dbReference type="GeneID" id="54366408"/>
<evidence type="ECO:0000256" key="1">
    <source>
        <dbReference type="SAM" id="Coils"/>
    </source>
</evidence>
<reference evidence="3" key="1">
    <citation type="submission" date="2020-01" db="EMBL/GenBank/DDBJ databases">
        <authorList>
            <consortium name="DOE Joint Genome Institute"/>
            <person name="Haridas S."/>
            <person name="Albert R."/>
            <person name="Binder M."/>
            <person name="Bloem J."/>
            <person name="Labutti K."/>
            <person name="Salamov A."/>
            <person name="Andreopoulos B."/>
            <person name="Baker S.E."/>
            <person name="Barry K."/>
            <person name="Bills G."/>
            <person name="Bluhm B.H."/>
            <person name="Cannon C."/>
            <person name="Castanera R."/>
            <person name="Culley D.E."/>
            <person name="Daum C."/>
            <person name="Ezra D."/>
            <person name="Gonzalez J.B."/>
            <person name="Henrissat B."/>
            <person name="Kuo A."/>
            <person name="Liang C."/>
            <person name="Lipzen A."/>
            <person name="Lutzoni F."/>
            <person name="Magnuson J."/>
            <person name="Mondo S."/>
            <person name="Nolan M."/>
            <person name="Ohm R."/>
            <person name="Pangilinan J."/>
            <person name="Park H.-J."/>
            <person name="Ramirez L."/>
            <person name="Alfaro M."/>
            <person name="Sun H."/>
            <person name="Tritt A."/>
            <person name="Yoshinaga Y."/>
            <person name="Zwiers L.-H."/>
            <person name="Turgeon B.G."/>
            <person name="Goodwin S.B."/>
            <person name="Spatafora J.W."/>
            <person name="Crous P.W."/>
            <person name="Grigoriev I.V."/>
        </authorList>
    </citation>
    <scope>NUCLEOTIDE SEQUENCE</scope>
    <source>
        <strain evidence="3">CBS 342.82</strain>
    </source>
</reference>
<reference evidence="3" key="2">
    <citation type="submission" date="2020-04" db="EMBL/GenBank/DDBJ databases">
        <authorList>
            <consortium name="NCBI Genome Project"/>
        </authorList>
    </citation>
    <scope>NUCLEOTIDE SEQUENCE</scope>
    <source>
        <strain evidence="3">CBS 342.82</strain>
    </source>
</reference>
<dbReference type="RefSeq" id="XP_033454760.1">
    <property type="nucleotide sequence ID" value="XM_033608608.1"/>
</dbReference>
<reference evidence="3" key="3">
    <citation type="submission" date="2025-08" db="UniProtKB">
        <authorList>
            <consortium name="RefSeq"/>
        </authorList>
    </citation>
    <scope>IDENTIFICATION</scope>
    <source>
        <strain evidence="3">CBS 342.82</strain>
    </source>
</reference>
<keyword evidence="2" id="KW-1185">Reference proteome</keyword>
<name>A0A6J3LR27_9PEZI</name>
<organism evidence="3">
    <name type="scientific">Dissoconium aciculare CBS 342.82</name>
    <dbReference type="NCBI Taxonomy" id="1314786"/>
    <lineage>
        <taxon>Eukaryota</taxon>
        <taxon>Fungi</taxon>
        <taxon>Dikarya</taxon>
        <taxon>Ascomycota</taxon>
        <taxon>Pezizomycotina</taxon>
        <taxon>Dothideomycetes</taxon>
        <taxon>Dothideomycetidae</taxon>
        <taxon>Mycosphaerellales</taxon>
        <taxon>Dissoconiaceae</taxon>
        <taxon>Dissoconium</taxon>
    </lineage>
</organism>
<evidence type="ECO:0000313" key="3">
    <source>
        <dbReference type="RefSeq" id="XP_033454760.1"/>
    </source>
</evidence>
<dbReference type="SUPFAM" id="SSF58100">
    <property type="entry name" value="Bacterial hemolysins"/>
    <property type="match status" value="1"/>
</dbReference>
<sequence>METMFDSLEPDAGEIISVDRCKAEFVQLENSLAALDKLFQLNTSTINDISFPLDSAFDELLKLAESIRGDYDLRLYGNTAVRETDQSPLLSLLDAFVALEQETKEISTKATEMLDESGQLCDKQLRPLMLNNRTTCERLEKDLSTSQQSLHKATEPVANLARALDKARRDREDVASRLQSIRDAKPGADFRSAFMGPMGAVVQATVKAAQSREAIIDLQNQASRLDQEISDLDSSLAQTQSSVSQLEGQISQVQHDYIQQTSITEALTKINETVMDRRRTAFLLVSKTQAMKDGAVALMTRTRELQDVAKAAKGKVTKDEYARAVMDLCDKSVEARLRSETLWTVMAELTLGYGSSPPSWLSKKVEEVKTMSKFLAGLENSRPRMEL</sequence>
<dbReference type="Gene3D" id="1.20.5.340">
    <property type="match status" value="1"/>
</dbReference>
<keyword evidence="1" id="KW-0175">Coiled coil</keyword>
<feature type="coiled-coil region" evidence="1">
    <location>
        <begin position="208"/>
        <end position="256"/>
    </location>
</feature>
<accession>A0A6J3LR27</accession>
<evidence type="ECO:0000313" key="2">
    <source>
        <dbReference type="Proteomes" id="UP000504637"/>
    </source>
</evidence>
<dbReference type="Proteomes" id="UP000504637">
    <property type="component" value="Unplaced"/>
</dbReference>
<feature type="coiled-coil region" evidence="1">
    <location>
        <begin position="157"/>
        <end position="184"/>
    </location>
</feature>
<gene>
    <name evidence="3" type="ORF">K489DRAFT_435679</name>
</gene>